<comment type="cofactor">
    <cofactor evidence="1 10">
        <name>pyridoxal 5'-phosphate</name>
        <dbReference type="ChEBI" id="CHEBI:597326"/>
    </cofactor>
</comment>
<dbReference type="Pfam" id="PF01063">
    <property type="entry name" value="Aminotran_4"/>
    <property type="match status" value="1"/>
</dbReference>
<dbReference type="EC" id="2.6.1.42" evidence="11"/>
<evidence type="ECO:0000256" key="10">
    <source>
        <dbReference type="RuleBase" id="RU004516"/>
    </source>
</evidence>
<dbReference type="InterPro" id="IPR001544">
    <property type="entry name" value="Aminotrans_IV"/>
</dbReference>
<name>A0A167QA32_CALVF</name>
<evidence type="ECO:0000256" key="2">
    <source>
        <dbReference type="ARBA" id="ARBA00009320"/>
    </source>
</evidence>
<dbReference type="PROSITE" id="PS00770">
    <property type="entry name" value="AA_TRANSFER_CLASS_4"/>
    <property type="match status" value="1"/>
</dbReference>
<keyword evidence="4 11" id="KW-0028">Amino-acid biosynthesis</keyword>
<dbReference type="GO" id="GO:0052656">
    <property type="term" value="F:L-isoleucine-2-oxoglutarate transaminase activity"/>
    <property type="evidence" value="ECO:0007669"/>
    <property type="project" value="RHEA"/>
</dbReference>
<evidence type="ECO:0000313" key="12">
    <source>
        <dbReference type="EMBL" id="KZO99567.1"/>
    </source>
</evidence>
<evidence type="ECO:0000256" key="6">
    <source>
        <dbReference type="ARBA" id="ARBA00022898"/>
    </source>
</evidence>
<dbReference type="GO" id="GO:0052654">
    <property type="term" value="F:L-leucine-2-oxoglutarate transaminase activity"/>
    <property type="evidence" value="ECO:0007669"/>
    <property type="project" value="RHEA"/>
</dbReference>
<evidence type="ECO:0000256" key="3">
    <source>
        <dbReference type="ARBA" id="ARBA00022576"/>
    </source>
</evidence>
<accession>A0A167QA32</accession>
<dbReference type="InterPro" id="IPR043132">
    <property type="entry name" value="BCAT-like_C"/>
</dbReference>
<dbReference type="NCBIfam" id="NF009897">
    <property type="entry name" value="PRK13357.1"/>
    <property type="match status" value="1"/>
</dbReference>
<dbReference type="EMBL" id="KV417271">
    <property type="protein sequence ID" value="KZO99567.1"/>
    <property type="molecule type" value="Genomic_DNA"/>
</dbReference>
<feature type="modified residue" description="N6-(pyridoxal phosphate)lysine" evidence="8">
    <location>
        <position position="234"/>
    </location>
</feature>
<dbReference type="GO" id="GO:0005739">
    <property type="term" value="C:mitochondrion"/>
    <property type="evidence" value="ECO:0007669"/>
    <property type="project" value="TreeGrafter"/>
</dbReference>
<dbReference type="NCBIfam" id="TIGR01123">
    <property type="entry name" value="ilvE_II"/>
    <property type="match status" value="1"/>
</dbReference>
<dbReference type="InterPro" id="IPR043131">
    <property type="entry name" value="BCAT-like_N"/>
</dbReference>
<evidence type="ECO:0000256" key="1">
    <source>
        <dbReference type="ARBA" id="ARBA00001933"/>
    </source>
</evidence>
<gene>
    <name evidence="12" type="ORF">CALVIDRAFT_533986</name>
</gene>
<keyword evidence="13" id="KW-1185">Reference proteome</keyword>
<dbReference type="Gene3D" id="3.20.10.10">
    <property type="entry name" value="D-amino Acid Aminotransferase, subunit A, domain 2"/>
    <property type="match status" value="1"/>
</dbReference>
<keyword evidence="6 10" id="KW-0663">Pyridoxal phosphate</keyword>
<dbReference type="InterPro" id="IPR033939">
    <property type="entry name" value="BCAT_family"/>
</dbReference>
<protein>
    <recommendedName>
        <fullName evidence="11">Branched-chain-amino-acid aminotransferase</fullName>
        <ecNumber evidence="11">2.6.1.42</ecNumber>
    </recommendedName>
</protein>
<keyword evidence="7 11" id="KW-0100">Branched-chain amino acid biosynthesis</keyword>
<evidence type="ECO:0000256" key="11">
    <source>
        <dbReference type="RuleBase" id="RU004517"/>
    </source>
</evidence>
<dbReference type="OrthoDB" id="1732691at2759"/>
<dbReference type="GO" id="GO:0009099">
    <property type="term" value="P:L-valine biosynthetic process"/>
    <property type="evidence" value="ECO:0007669"/>
    <property type="project" value="TreeGrafter"/>
</dbReference>
<dbReference type="SUPFAM" id="SSF56752">
    <property type="entry name" value="D-aminoacid aminotransferase-like PLP-dependent enzymes"/>
    <property type="match status" value="1"/>
</dbReference>
<comment type="similarity">
    <text evidence="2 9">Belongs to the class-IV pyridoxal-phosphate-dependent aminotransferase family.</text>
</comment>
<evidence type="ECO:0000256" key="4">
    <source>
        <dbReference type="ARBA" id="ARBA00022605"/>
    </source>
</evidence>
<dbReference type="PANTHER" id="PTHR11825:SF44">
    <property type="entry name" value="BRANCHED-CHAIN-AMINO-ACID AMINOTRANSFERASE"/>
    <property type="match status" value="1"/>
</dbReference>
<evidence type="ECO:0000256" key="7">
    <source>
        <dbReference type="ARBA" id="ARBA00023304"/>
    </source>
</evidence>
<sequence>MAPVALETPTHINGASTPVSISKKAHAFDPATQHLPDIDPSKLTIKLSHELATVPAPETLTFGTIHTDHMLLLTFSPEAGWSAPSIQPYGPMSIDPMASCIQYATNIFEGMKAYMGADGRPRLFRPDLNMARMKRSADRLALPPFNEQALLELIKKLIMVEKRWIPSAPGCSLYIRPTMFGTRIGFGVTPSTSATLLIILSPSGPYFPGVVRPISLYAESRVRRAWPGGTGGHKLALNYAPTLRPTREASQQGYDQILWLFGEDDHLGEVGQMNAFVVLKRDDGSLDVITPPLDGTILPGVTRHSVLDLTRAHSPENAIPGLPADLVLHVQERYIPIAQLVEYSETGTLAEVFGVGTAAVLVPINRIGYGEEGKEIKIEGGANGFGPIARAVREELMAIQEARRPSIWSVPCDEE</sequence>
<dbReference type="PANTHER" id="PTHR11825">
    <property type="entry name" value="SUBGROUP IIII AMINOTRANSFERASE"/>
    <property type="match status" value="1"/>
</dbReference>
<dbReference type="AlphaFoldDB" id="A0A167QA32"/>
<dbReference type="GO" id="GO:0009098">
    <property type="term" value="P:L-leucine biosynthetic process"/>
    <property type="evidence" value="ECO:0007669"/>
    <property type="project" value="TreeGrafter"/>
</dbReference>
<comment type="catalytic activity">
    <reaction evidence="11">
        <text>L-valine + 2-oxoglutarate = 3-methyl-2-oxobutanoate + L-glutamate</text>
        <dbReference type="Rhea" id="RHEA:24813"/>
        <dbReference type="ChEBI" id="CHEBI:11851"/>
        <dbReference type="ChEBI" id="CHEBI:16810"/>
        <dbReference type="ChEBI" id="CHEBI:29985"/>
        <dbReference type="ChEBI" id="CHEBI:57762"/>
        <dbReference type="EC" id="2.6.1.42"/>
    </reaction>
</comment>
<evidence type="ECO:0000256" key="5">
    <source>
        <dbReference type="ARBA" id="ARBA00022679"/>
    </source>
</evidence>
<dbReference type="GO" id="GO:0052655">
    <property type="term" value="F:L-valine-2-oxoglutarate transaminase activity"/>
    <property type="evidence" value="ECO:0007669"/>
    <property type="project" value="RHEA"/>
</dbReference>
<reference evidence="12 13" key="1">
    <citation type="journal article" date="2016" name="Mol. Biol. Evol.">
        <title>Comparative Genomics of Early-Diverging Mushroom-Forming Fungi Provides Insights into the Origins of Lignocellulose Decay Capabilities.</title>
        <authorList>
            <person name="Nagy L.G."/>
            <person name="Riley R."/>
            <person name="Tritt A."/>
            <person name="Adam C."/>
            <person name="Daum C."/>
            <person name="Floudas D."/>
            <person name="Sun H."/>
            <person name="Yadav J.S."/>
            <person name="Pangilinan J."/>
            <person name="Larsson K.H."/>
            <person name="Matsuura K."/>
            <person name="Barry K."/>
            <person name="Labutti K."/>
            <person name="Kuo R."/>
            <person name="Ohm R.A."/>
            <person name="Bhattacharya S.S."/>
            <person name="Shirouzu T."/>
            <person name="Yoshinaga Y."/>
            <person name="Martin F.M."/>
            <person name="Grigoriev I.V."/>
            <person name="Hibbett D.S."/>
        </authorList>
    </citation>
    <scope>NUCLEOTIDE SEQUENCE [LARGE SCALE GENOMIC DNA]</scope>
    <source>
        <strain evidence="12 13">TUFC12733</strain>
    </source>
</reference>
<dbReference type="CDD" id="cd01557">
    <property type="entry name" value="BCAT_beta_family"/>
    <property type="match status" value="1"/>
</dbReference>
<dbReference type="PIRSF" id="PIRSF006468">
    <property type="entry name" value="BCAT1"/>
    <property type="match status" value="1"/>
</dbReference>
<dbReference type="InterPro" id="IPR005786">
    <property type="entry name" value="B_amino_transII"/>
</dbReference>
<dbReference type="Proteomes" id="UP000076738">
    <property type="component" value="Unassembled WGS sequence"/>
</dbReference>
<evidence type="ECO:0000256" key="8">
    <source>
        <dbReference type="PIRSR" id="PIRSR006468-1"/>
    </source>
</evidence>
<dbReference type="STRING" id="1330018.A0A167QA32"/>
<comment type="catalytic activity">
    <reaction evidence="11">
        <text>L-leucine + 2-oxoglutarate = 4-methyl-2-oxopentanoate + L-glutamate</text>
        <dbReference type="Rhea" id="RHEA:18321"/>
        <dbReference type="ChEBI" id="CHEBI:16810"/>
        <dbReference type="ChEBI" id="CHEBI:17865"/>
        <dbReference type="ChEBI" id="CHEBI:29985"/>
        <dbReference type="ChEBI" id="CHEBI:57427"/>
        <dbReference type="EC" id="2.6.1.42"/>
    </reaction>
</comment>
<dbReference type="Gene3D" id="3.30.470.10">
    <property type="match status" value="1"/>
</dbReference>
<evidence type="ECO:0000256" key="9">
    <source>
        <dbReference type="RuleBase" id="RU004106"/>
    </source>
</evidence>
<organism evidence="12 13">
    <name type="scientific">Calocera viscosa (strain TUFC12733)</name>
    <dbReference type="NCBI Taxonomy" id="1330018"/>
    <lineage>
        <taxon>Eukaryota</taxon>
        <taxon>Fungi</taxon>
        <taxon>Dikarya</taxon>
        <taxon>Basidiomycota</taxon>
        <taxon>Agaricomycotina</taxon>
        <taxon>Dacrymycetes</taxon>
        <taxon>Dacrymycetales</taxon>
        <taxon>Dacrymycetaceae</taxon>
        <taxon>Calocera</taxon>
    </lineage>
</organism>
<evidence type="ECO:0000313" key="13">
    <source>
        <dbReference type="Proteomes" id="UP000076738"/>
    </source>
</evidence>
<comment type="catalytic activity">
    <reaction evidence="11">
        <text>L-isoleucine + 2-oxoglutarate = (S)-3-methyl-2-oxopentanoate + L-glutamate</text>
        <dbReference type="Rhea" id="RHEA:24801"/>
        <dbReference type="ChEBI" id="CHEBI:16810"/>
        <dbReference type="ChEBI" id="CHEBI:29985"/>
        <dbReference type="ChEBI" id="CHEBI:35146"/>
        <dbReference type="ChEBI" id="CHEBI:58045"/>
        <dbReference type="EC" id="2.6.1.42"/>
    </reaction>
</comment>
<proteinExistence type="inferred from homology"/>
<keyword evidence="5 11" id="KW-0808">Transferase</keyword>
<keyword evidence="3 11" id="KW-0032">Aminotransferase</keyword>
<dbReference type="InterPro" id="IPR036038">
    <property type="entry name" value="Aminotransferase-like"/>
</dbReference>
<dbReference type="InterPro" id="IPR018300">
    <property type="entry name" value="Aminotrans_IV_CS"/>
</dbReference>